<protein>
    <submittedName>
        <fullName evidence="3">DUF4097 family beta strand repeat-containing protein</fullName>
    </submittedName>
</protein>
<reference evidence="3 4" key="1">
    <citation type="submission" date="2024-03" db="EMBL/GenBank/DDBJ databases">
        <title>Whole genomes of four grape xylem sap localized bacterial endophytes.</title>
        <authorList>
            <person name="Kumar G."/>
            <person name="Savka M.A."/>
        </authorList>
    </citation>
    <scope>NUCLEOTIDE SEQUENCE [LARGE SCALE GENOMIC DNA]</scope>
    <source>
        <strain evidence="3 4">RIT_GXS8</strain>
    </source>
</reference>
<evidence type="ECO:0000259" key="2">
    <source>
        <dbReference type="Pfam" id="PF13349"/>
    </source>
</evidence>
<dbReference type="Pfam" id="PF13349">
    <property type="entry name" value="DUF4097"/>
    <property type="match status" value="1"/>
</dbReference>
<feature type="compositionally biased region" description="Low complexity" evidence="1">
    <location>
        <begin position="266"/>
        <end position="282"/>
    </location>
</feature>
<keyword evidence="4" id="KW-1185">Reference proteome</keyword>
<comment type="caution">
    <text evidence="3">The sequence shown here is derived from an EMBL/GenBank/DDBJ whole genome shotgun (WGS) entry which is preliminary data.</text>
</comment>
<dbReference type="Proteomes" id="UP001370299">
    <property type="component" value="Unassembled WGS sequence"/>
</dbReference>
<proteinExistence type="predicted"/>
<evidence type="ECO:0000313" key="3">
    <source>
        <dbReference type="EMBL" id="MEK0173320.1"/>
    </source>
</evidence>
<gene>
    <name evidence="3" type="ORF">WMN62_17725</name>
</gene>
<feature type="region of interest" description="Disordered" evidence="1">
    <location>
        <begin position="266"/>
        <end position="345"/>
    </location>
</feature>
<name>A0ABU8YFN4_9MICO</name>
<dbReference type="InterPro" id="IPR025164">
    <property type="entry name" value="Toastrack_DUF4097"/>
</dbReference>
<dbReference type="RefSeq" id="WP_340197909.1">
    <property type="nucleotide sequence ID" value="NZ_JBBKAP010000077.1"/>
</dbReference>
<feature type="compositionally biased region" description="Low complexity" evidence="1">
    <location>
        <begin position="329"/>
        <end position="338"/>
    </location>
</feature>
<dbReference type="EMBL" id="JBBLYY010000079">
    <property type="protein sequence ID" value="MEK0173320.1"/>
    <property type="molecule type" value="Genomic_DNA"/>
</dbReference>
<accession>A0ABU8YFN4</accession>
<sequence length="345" mass="34832">MAQEKWLVDEPKVIDTGIVRTLRVGLVGGQVDVVAHDEPTARVEVHSVSGKQLKIEVDGDTLTVDHPQIRWDDPIGFLKSFRGKALADVSILVPRDASVTLGVVSAGALLSGTNRGAMLNTVSGDLVVDGVAGDVTVNAVSGATTIRELDGALTVHTVSGDVVATGEIPRFQADGVSADVVLDLHGVPESARVNTVSGGVSVRLEDGVAYQCTVSTASGKLQFDDSEIRGVRGSYVKQGGELAGQWLDLRVNSVSGDIAVLHAPPAAAEPTAAPTTPAATTTPAPPTAPTTPAAPTNDGEVPGGVSGTAPAADTTPTNDGEVPGGVSGTAPAADTTPTNDGEVPA</sequence>
<feature type="compositionally biased region" description="Low complexity" evidence="1">
    <location>
        <begin position="308"/>
        <end position="317"/>
    </location>
</feature>
<feature type="domain" description="DUF4097" evidence="2">
    <location>
        <begin position="30"/>
        <end position="260"/>
    </location>
</feature>
<evidence type="ECO:0000256" key="1">
    <source>
        <dbReference type="SAM" id="MobiDB-lite"/>
    </source>
</evidence>
<organism evidence="3 4">
    <name type="scientific">Curtobacterium citreum</name>
    <dbReference type="NCBI Taxonomy" id="2036"/>
    <lineage>
        <taxon>Bacteria</taxon>
        <taxon>Bacillati</taxon>
        <taxon>Actinomycetota</taxon>
        <taxon>Actinomycetes</taxon>
        <taxon>Micrococcales</taxon>
        <taxon>Microbacteriaceae</taxon>
        <taxon>Curtobacterium</taxon>
    </lineage>
</organism>
<evidence type="ECO:0000313" key="4">
    <source>
        <dbReference type="Proteomes" id="UP001370299"/>
    </source>
</evidence>